<protein>
    <submittedName>
        <fullName evidence="2">Uncharacterized protein</fullName>
    </submittedName>
</protein>
<evidence type="ECO:0000313" key="2">
    <source>
        <dbReference type="EMBL" id="KRZ14547.1"/>
    </source>
</evidence>
<keyword evidence="1" id="KW-0812">Transmembrane</keyword>
<accession>A0A0V1HV00</accession>
<reference evidence="2 3" key="1">
    <citation type="submission" date="2015-01" db="EMBL/GenBank/DDBJ databases">
        <title>Evolution of Trichinella species and genotypes.</title>
        <authorList>
            <person name="Korhonen P.K."/>
            <person name="Edoardo P."/>
            <person name="Giuseppe L.R."/>
            <person name="Gasser R.B."/>
        </authorList>
    </citation>
    <scope>NUCLEOTIDE SEQUENCE [LARGE SCALE GENOMIC DNA]</scope>
    <source>
        <strain evidence="2">ISS588</strain>
    </source>
</reference>
<organism evidence="2 3">
    <name type="scientific">Trichinella pseudospiralis</name>
    <name type="common">Parasitic roundworm</name>
    <dbReference type="NCBI Taxonomy" id="6337"/>
    <lineage>
        <taxon>Eukaryota</taxon>
        <taxon>Metazoa</taxon>
        <taxon>Ecdysozoa</taxon>
        <taxon>Nematoda</taxon>
        <taxon>Enoplea</taxon>
        <taxon>Dorylaimia</taxon>
        <taxon>Trichinellida</taxon>
        <taxon>Trichinellidae</taxon>
        <taxon>Trichinella</taxon>
    </lineage>
</organism>
<feature type="transmembrane region" description="Helical" evidence="1">
    <location>
        <begin position="12"/>
        <end position="31"/>
    </location>
</feature>
<dbReference type="EMBL" id="JYDS01000319">
    <property type="protein sequence ID" value="KRZ14547.1"/>
    <property type="molecule type" value="Genomic_DNA"/>
</dbReference>
<proteinExistence type="predicted"/>
<comment type="caution">
    <text evidence="2">The sequence shown here is derived from an EMBL/GenBank/DDBJ whole genome shotgun (WGS) entry which is preliminary data.</text>
</comment>
<sequence>MDMGGSRSKQKTTIQSVKLAIILFFGLVWFVSKNFQTNKPTTSLLVSSDNQRQLVGCLRAWQSGCEIKKKDNSYARKPQLLLMVFQFHSSIDRQSFSPLASSELHN</sequence>
<evidence type="ECO:0000313" key="3">
    <source>
        <dbReference type="Proteomes" id="UP000054805"/>
    </source>
</evidence>
<name>A0A0V1HV00_TRIPS</name>
<keyword evidence="3" id="KW-1185">Reference proteome</keyword>
<keyword evidence="1" id="KW-1133">Transmembrane helix</keyword>
<keyword evidence="1" id="KW-0472">Membrane</keyword>
<dbReference type="AlphaFoldDB" id="A0A0V1HV00"/>
<gene>
    <name evidence="2" type="ORF">T4B_3963</name>
</gene>
<evidence type="ECO:0000256" key="1">
    <source>
        <dbReference type="SAM" id="Phobius"/>
    </source>
</evidence>
<dbReference type="Proteomes" id="UP000054805">
    <property type="component" value="Unassembled WGS sequence"/>
</dbReference>